<organism evidence="1 2">
    <name type="scientific">Roseibacillus ishigakijimensis</name>
    <dbReference type="NCBI Taxonomy" id="454146"/>
    <lineage>
        <taxon>Bacteria</taxon>
        <taxon>Pseudomonadati</taxon>
        <taxon>Verrucomicrobiota</taxon>
        <taxon>Verrucomicrobiia</taxon>
        <taxon>Verrucomicrobiales</taxon>
        <taxon>Verrucomicrobiaceae</taxon>
        <taxon>Roseibacillus</taxon>
    </lineage>
</organism>
<dbReference type="RefSeq" id="WP_200392790.1">
    <property type="nucleotide sequence ID" value="NZ_JAENIO010000050.1"/>
</dbReference>
<dbReference type="Proteomes" id="UP000604083">
    <property type="component" value="Unassembled WGS sequence"/>
</dbReference>
<reference evidence="1" key="1">
    <citation type="submission" date="2021-01" db="EMBL/GenBank/DDBJ databases">
        <title>Modified the classification status of verrucomicrobia.</title>
        <authorList>
            <person name="Feng X."/>
        </authorList>
    </citation>
    <scope>NUCLEOTIDE SEQUENCE</scope>
    <source>
        <strain evidence="1">KCTC 12986</strain>
    </source>
</reference>
<keyword evidence="2" id="KW-1185">Reference proteome</keyword>
<dbReference type="EMBL" id="JAENIO010000050">
    <property type="protein sequence ID" value="MBK1835355.1"/>
    <property type="molecule type" value="Genomic_DNA"/>
</dbReference>
<dbReference type="PROSITE" id="PS51257">
    <property type="entry name" value="PROKAR_LIPOPROTEIN"/>
    <property type="match status" value="1"/>
</dbReference>
<evidence type="ECO:0000313" key="2">
    <source>
        <dbReference type="Proteomes" id="UP000604083"/>
    </source>
</evidence>
<accession>A0A934VNT1</accession>
<protein>
    <submittedName>
        <fullName evidence="1">Uncharacterized protein</fullName>
    </submittedName>
</protein>
<gene>
    <name evidence="1" type="ORF">JIN78_14900</name>
</gene>
<comment type="caution">
    <text evidence="1">The sequence shown here is derived from an EMBL/GenBank/DDBJ whole genome shotgun (WGS) entry which is preliminary data.</text>
</comment>
<sequence length="378" mass="43003">MRKFPSKLALPVQMMVVLVSFSCDERSSSVGNSGRGGKVEEMFSGDAREARSFSGKFNSNSTSLDFLNKEPSDLSVKELVSIVRKIDVHRLDGQDIARILDLIDEYPSRKFDGFRRRHLYYFLDKEGVISVFDWVMNRYGEGELRDFYIHIVMSHAAAKDVDLWSRLYREIETDMEKVTALTALGSVISIDQFSKIDDEFKDEKFESYVVVHYITNLIRKEGFEGYLFNLKLYDFSSSSKRAGVLRVMSGFDFEKLEPCVHDLISSESIDLSNRDVIDSLAGSASRTGVSGFNKLLEFSDSYNFSDEQMDVLIESSMRRALSRNIDLGISYLDEIESSEIKRKAVEQIVKFAMKHGEFDVAEKWKEYAQGLIDGGGDG</sequence>
<evidence type="ECO:0000313" key="1">
    <source>
        <dbReference type="EMBL" id="MBK1835355.1"/>
    </source>
</evidence>
<name>A0A934VNT1_9BACT</name>
<proteinExistence type="predicted"/>
<dbReference type="AlphaFoldDB" id="A0A934VNT1"/>